<protein>
    <submittedName>
        <fullName evidence="2">Uncharacterized protein</fullName>
    </submittedName>
</protein>
<name>A0A328ER24_9CHLR</name>
<dbReference type="EMBL" id="QGLC01000009">
    <property type="protein sequence ID" value="RAL69711.1"/>
    <property type="molecule type" value="Genomic_DNA"/>
</dbReference>
<comment type="caution">
    <text evidence="2">The sequence shown here is derived from an EMBL/GenBank/DDBJ whole genome shotgun (WGS) entry which is preliminary data.</text>
</comment>
<proteinExistence type="predicted"/>
<dbReference type="EMBL" id="QGLD01000008">
    <property type="protein sequence ID" value="RAL71037.1"/>
    <property type="molecule type" value="Genomic_DNA"/>
</dbReference>
<evidence type="ECO:0000313" key="2">
    <source>
        <dbReference type="EMBL" id="RAL71037.1"/>
    </source>
</evidence>
<evidence type="ECO:0000313" key="4">
    <source>
        <dbReference type="Proteomes" id="UP000249146"/>
    </source>
</evidence>
<reference evidence="3 4" key="1">
    <citation type="submission" date="2018-05" db="EMBL/GenBank/DDBJ databases">
        <title>Draft genome sequences of Dehalococcoides mccartyi strains RC and KS.</title>
        <authorList>
            <person name="Higgins S.A."/>
            <person name="Padilla-Crespo E."/>
            <person name="Loeffler F.E."/>
        </authorList>
    </citation>
    <scope>NUCLEOTIDE SEQUENCE [LARGE SCALE GENOMIC DNA]</scope>
    <source>
        <strain evidence="2 3">KS</strain>
        <strain evidence="1 4">RC</strain>
    </source>
</reference>
<sequence>MAPKQITPASLKGRGLKITNKMVAINIDKANQSISKYNAGESP</sequence>
<dbReference type="Proteomes" id="UP000249146">
    <property type="component" value="Unassembled WGS sequence"/>
</dbReference>
<dbReference type="Proteomes" id="UP000248786">
    <property type="component" value="Unassembled WGS sequence"/>
</dbReference>
<gene>
    <name evidence="2" type="ORF">C1G86_0796</name>
    <name evidence="1" type="ORF">C1G87_0795</name>
</gene>
<dbReference type="AlphaFoldDB" id="A0A328ER24"/>
<organism evidence="2 3">
    <name type="scientific">Dehalococcoides mccartyi</name>
    <dbReference type="NCBI Taxonomy" id="61435"/>
    <lineage>
        <taxon>Bacteria</taxon>
        <taxon>Bacillati</taxon>
        <taxon>Chloroflexota</taxon>
        <taxon>Dehalococcoidia</taxon>
        <taxon>Dehalococcoidales</taxon>
        <taxon>Dehalococcoidaceae</taxon>
        <taxon>Dehalococcoides</taxon>
    </lineage>
</organism>
<accession>A0A328ER24</accession>
<evidence type="ECO:0000313" key="1">
    <source>
        <dbReference type="EMBL" id="RAL69711.1"/>
    </source>
</evidence>
<evidence type="ECO:0000313" key="3">
    <source>
        <dbReference type="Proteomes" id="UP000248786"/>
    </source>
</evidence>